<dbReference type="AlphaFoldDB" id="A0A9E9CBQ9"/>
<dbReference type="EMBL" id="CP113797">
    <property type="protein sequence ID" value="WAL60980.1"/>
    <property type="molecule type" value="Genomic_DNA"/>
</dbReference>
<dbReference type="InterPro" id="IPR021855">
    <property type="entry name" value="PAM68-like"/>
</dbReference>
<dbReference type="PANTHER" id="PTHR34575:SF1">
    <property type="entry name" value="PROTEIN PAM68, CHLOROPLASTIC"/>
    <property type="match status" value="1"/>
</dbReference>
<evidence type="ECO:0000256" key="1">
    <source>
        <dbReference type="SAM" id="MobiDB-lite"/>
    </source>
</evidence>
<dbReference type="PANTHER" id="PTHR34575">
    <property type="entry name" value="PROTEIN PAM68, CHLOROPLASTIC"/>
    <property type="match status" value="1"/>
</dbReference>
<organism evidence="3 4">
    <name type="scientific">Thermocoleostomius sinensis A174</name>
    <dbReference type="NCBI Taxonomy" id="2016057"/>
    <lineage>
        <taxon>Bacteria</taxon>
        <taxon>Bacillati</taxon>
        <taxon>Cyanobacteriota</taxon>
        <taxon>Cyanophyceae</taxon>
        <taxon>Oculatellales</taxon>
        <taxon>Oculatellaceae</taxon>
        <taxon>Thermocoleostomius</taxon>
    </lineage>
</organism>
<feature type="transmembrane region" description="Helical" evidence="2">
    <location>
        <begin position="113"/>
        <end position="133"/>
    </location>
</feature>
<gene>
    <name evidence="3" type="ORF">OXH18_02985</name>
</gene>
<dbReference type="Pfam" id="PF11947">
    <property type="entry name" value="DUF3464"/>
    <property type="match status" value="1"/>
</dbReference>
<keyword evidence="2" id="KW-0472">Membrane</keyword>
<sequence>MSPKLPDSSSSSSDADRQPLPFEPVKSRKQVARKPEQRVAKSPTAVPKPAASSSSSPRLNAHSTAGIPERVSRRMVKRMAVFCGLPTFLGMSTFVVSYLVIANDLYAVPTYAVLLVSLGFFGLGVVGLSYGALSASWDEDIPGSRLGFAEFATNWGRMTGTWQAQRKAAREAARNNPKRG</sequence>
<keyword evidence="4" id="KW-1185">Reference proteome</keyword>
<feature type="compositionally biased region" description="Low complexity" evidence="1">
    <location>
        <begin position="40"/>
        <end position="57"/>
    </location>
</feature>
<name>A0A9E9CBQ9_9CYAN</name>
<protein>
    <submittedName>
        <fullName evidence="3">PAM68 family protein</fullName>
    </submittedName>
</protein>
<feature type="region of interest" description="Disordered" evidence="1">
    <location>
        <begin position="1"/>
        <end position="66"/>
    </location>
</feature>
<dbReference type="KEGG" id="tsin:OXH18_02985"/>
<reference evidence="3" key="1">
    <citation type="submission" date="2022-12" db="EMBL/GenBank/DDBJ databases">
        <title>Polyphasic identification of a Novel Hot-Spring Cyanobacterium Ocullathermofonsia sinensis gen nov. sp. nov. and Genomic Insights on its Adaptations to the Thermal Habitat.</title>
        <authorList>
            <person name="Daroch M."/>
            <person name="Tang J."/>
            <person name="Jiang Y."/>
        </authorList>
    </citation>
    <scope>NUCLEOTIDE SEQUENCE</scope>
    <source>
        <strain evidence="3">PKUAC-SCTA174</strain>
    </source>
</reference>
<proteinExistence type="predicted"/>
<feature type="transmembrane region" description="Helical" evidence="2">
    <location>
        <begin position="79"/>
        <end position="101"/>
    </location>
</feature>
<keyword evidence="2" id="KW-0812">Transmembrane</keyword>
<evidence type="ECO:0000313" key="3">
    <source>
        <dbReference type="EMBL" id="WAL60980.1"/>
    </source>
</evidence>
<dbReference type="RefSeq" id="WP_268610936.1">
    <property type="nucleotide sequence ID" value="NZ_CP113797.1"/>
</dbReference>
<evidence type="ECO:0000313" key="4">
    <source>
        <dbReference type="Proteomes" id="UP001163152"/>
    </source>
</evidence>
<evidence type="ECO:0000256" key="2">
    <source>
        <dbReference type="SAM" id="Phobius"/>
    </source>
</evidence>
<accession>A0A9E9CBQ9</accession>
<dbReference type="Proteomes" id="UP001163152">
    <property type="component" value="Chromosome"/>
</dbReference>
<keyword evidence="2" id="KW-1133">Transmembrane helix</keyword>